<name>A0ABQ9EVJ9_TEGGR</name>
<evidence type="ECO:0000256" key="2">
    <source>
        <dbReference type="SAM" id="Phobius"/>
    </source>
</evidence>
<keyword evidence="2" id="KW-0472">Membrane</keyword>
<dbReference type="EMBL" id="JARBDR010000657">
    <property type="protein sequence ID" value="KAJ8308371.1"/>
    <property type="molecule type" value="Genomic_DNA"/>
</dbReference>
<evidence type="ECO:0008006" key="5">
    <source>
        <dbReference type="Google" id="ProtNLM"/>
    </source>
</evidence>
<proteinExistence type="predicted"/>
<evidence type="ECO:0000256" key="1">
    <source>
        <dbReference type="SAM" id="MobiDB-lite"/>
    </source>
</evidence>
<organism evidence="3 4">
    <name type="scientific">Tegillarca granosa</name>
    <name type="common">Malaysian cockle</name>
    <name type="synonym">Anadara granosa</name>
    <dbReference type="NCBI Taxonomy" id="220873"/>
    <lineage>
        <taxon>Eukaryota</taxon>
        <taxon>Metazoa</taxon>
        <taxon>Spiralia</taxon>
        <taxon>Lophotrochozoa</taxon>
        <taxon>Mollusca</taxon>
        <taxon>Bivalvia</taxon>
        <taxon>Autobranchia</taxon>
        <taxon>Pteriomorphia</taxon>
        <taxon>Arcoida</taxon>
        <taxon>Arcoidea</taxon>
        <taxon>Arcidae</taxon>
        <taxon>Tegillarca</taxon>
    </lineage>
</organism>
<keyword evidence="2" id="KW-1133">Transmembrane helix</keyword>
<dbReference type="Gene3D" id="1.20.5.110">
    <property type="match status" value="1"/>
</dbReference>
<comment type="caution">
    <text evidence="3">The sequence shown here is derived from an EMBL/GenBank/DDBJ whole genome shotgun (WGS) entry which is preliminary data.</text>
</comment>
<feature type="transmembrane region" description="Helical" evidence="2">
    <location>
        <begin position="51"/>
        <end position="69"/>
    </location>
</feature>
<evidence type="ECO:0000313" key="3">
    <source>
        <dbReference type="EMBL" id="KAJ8308371.1"/>
    </source>
</evidence>
<sequence>MSHETENGKVASETEGQVEDSEANNLKVAIDNATQESLESTRRMLTMCEEMLYMCIICNNDFIVVALIFKYLNLKKKKKCTPNQLFFKFFFKIL</sequence>
<reference evidence="3 4" key="1">
    <citation type="submission" date="2022-12" db="EMBL/GenBank/DDBJ databases">
        <title>Chromosome-level genome of Tegillarca granosa.</title>
        <authorList>
            <person name="Kim J."/>
        </authorList>
    </citation>
    <scope>NUCLEOTIDE SEQUENCE [LARGE SCALE GENOMIC DNA]</scope>
    <source>
        <strain evidence="3">Teg-2019</strain>
        <tissue evidence="3">Adductor muscle</tissue>
    </source>
</reference>
<protein>
    <recommendedName>
        <fullName evidence="5">Synaptosomal-associated protein</fullName>
    </recommendedName>
</protein>
<dbReference type="Proteomes" id="UP001217089">
    <property type="component" value="Unassembled WGS sequence"/>
</dbReference>
<evidence type="ECO:0000313" key="4">
    <source>
        <dbReference type="Proteomes" id="UP001217089"/>
    </source>
</evidence>
<feature type="region of interest" description="Disordered" evidence="1">
    <location>
        <begin position="1"/>
        <end position="27"/>
    </location>
</feature>
<gene>
    <name evidence="3" type="ORF">KUTeg_013245</name>
</gene>
<accession>A0ABQ9EVJ9</accession>
<keyword evidence="2" id="KW-0812">Transmembrane</keyword>
<keyword evidence="4" id="KW-1185">Reference proteome</keyword>